<sequence length="180" mass="20731">MYEKNDEKISHTLIENIFGDYRKIVGKASDEVHNIARAHEIQADIYRTEDDELISFTITKGDIGNAEMEKYKKYGEELYELNGKLICIYILGSTHSKFKATKDIESEAPLLINVSIMKYSSAYDTLRHISGLVESRQKLDSDDLHALKMIPSMGPPEDKRNLRFECLELWKTITRKGLIK</sequence>
<evidence type="ECO:0000313" key="2">
    <source>
        <dbReference type="Proteomes" id="UP000762703"/>
    </source>
</evidence>
<dbReference type="AlphaFoldDB" id="A0A8T3VJ65"/>
<protein>
    <submittedName>
        <fullName evidence="1">Uncharacterized protein</fullName>
    </submittedName>
</protein>
<proteinExistence type="predicted"/>
<dbReference type="Proteomes" id="UP000762703">
    <property type="component" value="Unassembled WGS sequence"/>
</dbReference>
<accession>A0A8T3VJ65</accession>
<dbReference type="RefSeq" id="WP_303736983.1">
    <property type="nucleotide sequence ID" value="NZ_SUTE01000044.1"/>
</dbReference>
<evidence type="ECO:0000313" key="1">
    <source>
        <dbReference type="EMBL" id="MBE6505333.1"/>
    </source>
</evidence>
<reference evidence="1" key="1">
    <citation type="submission" date="2019-04" db="EMBL/GenBank/DDBJ databases">
        <title>Evolution of Biomass-Degrading Anaerobic Consortia Revealed by Metagenomics.</title>
        <authorList>
            <person name="Peng X."/>
        </authorList>
    </citation>
    <scope>NUCLEOTIDE SEQUENCE</scope>
    <source>
        <strain evidence="1">SIG12</strain>
    </source>
</reference>
<dbReference type="EMBL" id="SUTE01000044">
    <property type="protein sequence ID" value="MBE6505333.1"/>
    <property type="molecule type" value="Genomic_DNA"/>
</dbReference>
<comment type="caution">
    <text evidence="1">The sequence shown here is derived from an EMBL/GenBank/DDBJ whole genome shotgun (WGS) entry which is preliminary data.</text>
</comment>
<organism evidence="1 2">
    <name type="scientific">Methanobrevibacter millerae</name>
    <dbReference type="NCBI Taxonomy" id="230361"/>
    <lineage>
        <taxon>Archaea</taxon>
        <taxon>Methanobacteriati</taxon>
        <taxon>Methanobacteriota</taxon>
        <taxon>Methanomada group</taxon>
        <taxon>Methanobacteria</taxon>
        <taxon>Methanobacteriales</taxon>
        <taxon>Methanobacteriaceae</taxon>
        <taxon>Methanobrevibacter</taxon>
    </lineage>
</organism>
<gene>
    <name evidence="1" type="ORF">E7Z73_06290</name>
</gene>
<name>A0A8T3VJ65_9EURY</name>